<dbReference type="KEGG" id="lpy:FIV34_11260"/>
<dbReference type="Proteomes" id="UP000316093">
    <property type="component" value="Chromosome"/>
</dbReference>
<evidence type="ECO:0000256" key="1">
    <source>
        <dbReference type="SAM" id="SignalP"/>
    </source>
</evidence>
<evidence type="ECO:0000313" key="3">
    <source>
        <dbReference type="EMBL" id="QDE39741.1"/>
    </source>
</evidence>
<feature type="domain" description="Alginate export" evidence="2">
    <location>
        <begin position="80"/>
        <end position="465"/>
    </location>
</feature>
<dbReference type="RefSeq" id="WP_139982753.1">
    <property type="nucleotide sequence ID" value="NZ_CP041046.1"/>
</dbReference>
<dbReference type="EMBL" id="CP041046">
    <property type="protein sequence ID" value="QDE39741.1"/>
    <property type="molecule type" value="Genomic_DNA"/>
</dbReference>
<organism evidence="3 4">
    <name type="scientific">Luteibacter pinisoli</name>
    <dbReference type="NCBI Taxonomy" id="2589080"/>
    <lineage>
        <taxon>Bacteria</taxon>
        <taxon>Pseudomonadati</taxon>
        <taxon>Pseudomonadota</taxon>
        <taxon>Gammaproteobacteria</taxon>
        <taxon>Lysobacterales</taxon>
        <taxon>Rhodanobacteraceae</taxon>
        <taxon>Luteibacter</taxon>
    </lineage>
</organism>
<dbReference type="InterPro" id="IPR025388">
    <property type="entry name" value="Alginate_export_dom"/>
</dbReference>
<evidence type="ECO:0000259" key="2">
    <source>
        <dbReference type="Pfam" id="PF13372"/>
    </source>
</evidence>
<protein>
    <submittedName>
        <fullName evidence="3">Alginate export family protein</fullName>
    </submittedName>
</protein>
<dbReference type="OrthoDB" id="311329at2"/>
<feature type="signal peptide" evidence="1">
    <location>
        <begin position="1"/>
        <end position="20"/>
    </location>
</feature>
<keyword evidence="1" id="KW-0732">Signal</keyword>
<gene>
    <name evidence="3" type="ORF">FIV34_11260</name>
</gene>
<proteinExistence type="predicted"/>
<reference evidence="3 4" key="1">
    <citation type="submission" date="2019-06" db="EMBL/GenBank/DDBJ databases">
        <title>A complete genome sequence for Luteibacter pinisoli MAH-14.</title>
        <authorList>
            <person name="Baltrus D.A."/>
        </authorList>
    </citation>
    <scope>NUCLEOTIDE SEQUENCE [LARGE SCALE GENOMIC DNA]</scope>
    <source>
        <strain evidence="3 4">MAH-14</strain>
    </source>
</reference>
<dbReference type="AlphaFoldDB" id="A0A4Y5Z383"/>
<name>A0A4Y5Z383_9GAMM</name>
<evidence type="ECO:0000313" key="4">
    <source>
        <dbReference type="Proteomes" id="UP000316093"/>
    </source>
</evidence>
<keyword evidence="4" id="KW-1185">Reference proteome</keyword>
<feature type="chain" id="PRO_5021263463" evidence="1">
    <location>
        <begin position="21"/>
        <end position="473"/>
    </location>
</feature>
<accession>A0A4Y5Z383</accession>
<dbReference type="Pfam" id="PF13372">
    <property type="entry name" value="Alginate_exp"/>
    <property type="match status" value="1"/>
</dbReference>
<sequence>MTRRGLPLVAAFFLATTAGAQDVPDEKGTTNDGVVSTPGRPAILPNRWQEDWSVLANPAVTRQPGDSLKYLPLGPGGDHYLTFGALLRERVETNNAPAFGIGRDDDTYLLQRLQVHAGLRWGAPWLAFVQLEDARPFAKASWGPTDRNRADVRLAFLAWQGDVLGGTVRVRAGRQDFALDLQRFVSLRDGPNVRQSFDAVWANFERGPWRVIAFVSHPVQYRDEHAFDDTSGSNDRFHMVRVERHVFGTNELSYYHAWYDTDGASFLDARGNERRRVDDVRFAGQHGPLDWDVEGMRQRGRVGDTAIHAWAVGTRAGWTLTDATWTPRIGMQVDTASGDDHPGDGRVGTFNPLFPNGYYFSLAGYTGYANLVHVKPSITLKPSSTLTLLGAVGLQWRRTTRDAIYVQPNNALVDTAGRGGKWTGMYGQLRLDWKWRPGITFSIEGDHFRAGRTIRDAGGSDGNYGSVQVLFGW</sequence>